<comment type="caution">
    <text evidence="10">The sequence shown here is derived from an EMBL/GenBank/DDBJ whole genome shotgun (WGS) entry which is preliminary data.</text>
</comment>
<keyword evidence="6" id="KW-0175">Coiled coil</keyword>
<dbReference type="InterPro" id="IPR013320">
    <property type="entry name" value="ConA-like_dom_sf"/>
</dbReference>
<evidence type="ECO:0000256" key="1">
    <source>
        <dbReference type="ARBA" id="ARBA00004479"/>
    </source>
</evidence>
<feature type="domain" description="L-type lectin-like" evidence="9">
    <location>
        <begin position="44"/>
        <end position="261"/>
    </location>
</feature>
<gene>
    <name evidence="10" type="ORF">G6F64_004945</name>
</gene>
<comment type="subcellular location">
    <subcellularLocation>
        <location evidence="1">Membrane</location>
        <topology evidence="1">Single-pass type I membrane protein</topology>
    </subcellularLocation>
</comment>
<dbReference type="Gene3D" id="2.60.120.200">
    <property type="match status" value="1"/>
</dbReference>
<organism evidence="10 11">
    <name type="scientific">Rhizopus oryzae</name>
    <name type="common">Mucormycosis agent</name>
    <name type="synonym">Rhizopus arrhizus var. delemar</name>
    <dbReference type="NCBI Taxonomy" id="64495"/>
    <lineage>
        <taxon>Eukaryota</taxon>
        <taxon>Fungi</taxon>
        <taxon>Fungi incertae sedis</taxon>
        <taxon>Mucoromycota</taxon>
        <taxon>Mucoromycotina</taxon>
        <taxon>Mucoromycetes</taxon>
        <taxon>Mucorales</taxon>
        <taxon>Mucorineae</taxon>
        <taxon>Rhizopodaceae</taxon>
        <taxon>Rhizopus</taxon>
    </lineage>
</organism>
<keyword evidence="11" id="KW-1185">Reference proteome</keyword>
<dbReference type="Proteomes" id="UP000716291">
    <property type="component" value="Unassembled WGS sequence"/>
</dbReference>
<feature type="compositionally biased region" description="Basic and acidic residues" evidence="7">
    <location>
        <begin position="272"/>
        <end position="284"/>
    </location>
</feature>
<evidence type="ECO:0000256" key="7">
    <source>
        <dbReference type="SAM" id="MobiDB-lite"/>
    </source>
</evidence>
<keyword evidence="5" id="KW-0472">Membrane</keyword>
<dbReference type="GO" id="GO:0000139">
    <property type="term" value="C:Golgi membrane"/>
    <property type="evidence" value="ECO:0007669"/>
    <property type="project" value="TreeGrafter"/>
</dbReference>
<dbReference type="PANTHER" id="PTHR12223:SF28">
    <property type="entry name" value="LECTIN, MANNOSE BINDING 1 LIKE"/>
    <property type="match status" value="1"/>
</dbReference>
<evidence type="ECO:0000313" key="11">
    <source>
        <dbReference type="Proteomes" id="UP000716291"/>
    </source>
</evidence>
<dbReference type="GO" id="GO:0006888">
    <property type="term" value="P:endoplasmic reticulum to Golgi vesicle-mediated transport"/>
    <property type="evidence" value="ECO:0007669"/>
    <property type="project" value="TreeGrafter"/>
</dbReference>
<dbReference type="PROSITE" id="PS51328">
    <property type="entry name" value="L_LECTIN_LIKE"/>
    <property type="match status" value="1"/>
</dbReference>
<dbReference type="Pfam" id="PF03388">
    <property type="entry name" value="Lectin_leg-like"/>
    <property type="match status" value="1"/>
</dbReference>
<dbReference type="InterPro" id="IPR051136">
    <property type="entry name" value="Intracellular_Lectin-GPT"/>
</dbReference>
<name>A0A9P6XBL7_RHIOR</name>
<feature type="signal peptide" evidence="8">
    <location>
        <begin position="1"/>
        <end position="19"/>
    </location>
</feature>
<evidence type="ECO:0000259" key="9">
    <source>
        <dbReference type="PROSITE" id="PS51328"/>
    </source>
</evidence>
<keyword evidence="2" id="KW-0812">Transmembrane</keyword>
<keyword evidence="4" id="KW-1133">Transmembrane helix</keyword>
<dbReference type="PANTHER" id="PTHR12223">
    <property type="entry name" value="VESICULAR MANNOSE-BINDING LECTIN"/>
    <property type="match status" value="1"/>
</dbReference>
<feature type="coiled-coil region" evidence="6">
    <location>
        <begin position="397"/>
        <end position="424"/>
    </location>
</feature>
<feature type="chain" id="PRO_5040436696" description="L-type lectin-like domain-containing protein" evidence="8">
    <location>
        <begin position="20"/>
        <end position="456"/>
    </location>
</feature>
<dbReference type="GO" id="GO:0005789">
    <property type="term" value="C:endoplasmic reticulum membrane"/>
    <property type="evidence" value="ECO:0007669"/>
    <property type="project" value="TreeGrafter"/>
</dbReference>
<dbReference type="GO" id="GO:0005793">
    <property type="term" value="C:endoplasmic reticulum-Golgi intermediate compartment"/>
    <property type="evidence" value="ECO:0007669"/>
    <property type="project" value="TreeGrafter"/>
</dbReference>
<evidence type="ECO:0000256" key="4">
    <source>
        <dbReference type="ARBA" id="ARBA00022989"/>
    </source>
</evidence>
<evidence type="ECO:0000256" key="2">
    <source>
        <dbReference type="ARBA" id="ARBA00022692"/>
    </source>
</evidence>
<sequence>MKTYSILVVTSLLLKTCSAGIWSSDTNQVDPVEAEKDLPESPTSKYDYKLSFKKPYYYNDSVPFWSTGGDVLKGEEFIRLSPSIPNTSGWIWSEIKNPYEEWETEVSFRVTGTHLHGGRGLAFWYTKDREQSGPIFGSTDKWDGLSIWLDSANPVNHKASTMALLNDGTLSFTSGLDPRKYALGTCSITYRNSPNPTFLKVVMKDHLLSVYLDNNGGGKDYRMCLQKSGIKLPVGYYFGVSANSHTPADDHDILSFETRQLNPPQKLAHPKRPLEEEKKKKGEEFSGIDEEQQEKIKEAEYQMRRLRDRGGNMDEETAVTMSAIYDTQSRTLENLQLLQLQVEALGAPSPEKIITGDYDVVKLASGDNAETVGQLSHRVNEIFEETKKSTVQFEKLANEQDRQIRDLQDSIRRLQETLSTLDTRLLTQSDMIQTKMNEVNLHSAETKGTMSTFFKS</sequence>
<evidence type="ECO:0000256" key="5">
    <source>
        <dbReference type="ARBA" id="ARBA00023136"/>
    </source>
</evidence>
<accession>A0A9P6XBL7</accession>
<evidence type="ECO:0000256" key="3">
    <source>
        <dbReference type="ARBA" id="ARBA00022729"/>
    </source>
</evidence>
<proteinExistence type="predicted"/>
<dbReference type="GO" id="GO:0030134">
    <property type="term" value="C:COPII-coated ER to Golgi transport vesicle"/>
    <property type="evidence" value="ECO:0007669"/>
    <property type="project" value="TreeGrafter"/>
</dbReference>
<dbReference type="GO" id="GO:0005537">
    <property type="term" value="F:D-mannose binding"/>
    <property type="evidence" value="ECO:0007669"/>
    <property type="project" value="TreeGrafter"/>
</dbReference>
<dbReference type="InterPro" id="IPR005052">
    <property type="entry name" value="Lectin_leg"/>
</dbReference>
<evidence type="ECO:0000256" key="8">
    <source>
        <dbReference type="SAM" id="SignalP"/>
    </source>
</evidence>
<keyword evidence="3 8" id="KW-0732">Signal</keyword>
<reference evidence="10" key="1">
    <citation type="journal article" date="2020" name="Microb. Genom.">
        <title>Genetic diversity of clinical and environmental Mucorales isolates obtained from an investigation of mucormycosis cases among solid organ transplant recipients.</title>
        <authorList>
            <person name="Nguyen M.H."/>
            <person name="Kaul D."/>
            <person name="Muto C."/>
            <person name="Cheng S.J."/>
            <person name="Richter R.A."/>
            <person name="Bruno V.M."/>
            <person name="Liu G."/>
            <person name="Beyhan S."/>
            <person name="Sundermann A.J."/>
            <person name="Mounaud S."/>
            <person name="Pasculle A.W."/>
            <person name="Nierman W.C."/>
            <person name="Driscoll E."/>
            <person name="Cumbie R."/>
            <person name="Clancy C.J."/>
            <person name="Dupont C.L."/>
        </authorList>
    </citation>
    <scope>NUCLEOTIDE SEQUENCE</scope>
    <source>
        <strain evidence="10">GL11</strain>
    </source>
</reference>
<dbReference type="AlphaFoldDB" id="A0A9P6XBL7"/>
<evidence type="ECO:0000313" key="10">
    <source>
        <dbReference type="EMBL" id="KAG1309927.1"/>
    </source>
</evidence>
<evidence type="ECO:0000256" key="6">
    <source>
        <dbReference type="SAM" id="Coils"/>
    </source>
</evidence>
<dbReference type="SUPFAM" id="SSF49899">
    <property type="entry name" value="Concanavalin A-like lectins/glucanases"/>
    <property type="match status" value="1"/>
</dbReference>
<feature type="region of interest" description="Disordered" evidence="7">
    <location>
        <begin position="257"/>
        <end position="294"/>
    </location>
</feature>
<dbReference type="EMBL" id="JAANQT010000570">
    <property type="protein sequence ID" value="KAG1309927.1"/>
    <property type="molecule type" value="Genomic_DNA"/>
</dbReference>
<protein>
    <recommendedName>
        <fullName evidence="9">L-type lectin-like domain-containing protein</fullName>
    </recommendedName>
</protein>